<dbReference type="InterPro" id="IPR046357">
    <property type="entry name" value="PPIase_dom_sf"/>
</dbReference>
<evidence type="ECO:0000259" key="9">
    <source>
        <dbReference type="PROSITE" id="PS50059"/>
    </source>
</evidence>
<protein>
    <recommendedName>
        <fullName evidence="6">Peptidyl-prolyl cis-trans isomerase</fullName>
        <ecNumber evidence="6">5.2.1.8</ecNumber>
    </recommendedName>
</protein>
<feature type="domain" description="PPIase FKBP-type" evidence="9">
    <location>
        <begin position="59"/>
        <end position="154"/>
    </location>
</feature>
<dbReference type="EC" id="5.2.1.8" evidence="6"/>
<dbReference type="PROSITE" id="PS50059">
    <property type="entry name" value="FKBP_PPIASE"/>
    <property type="match status" value="1"/>
</dbReference>
<feature type="region of interest" description="Disordered" evidence="7">
    <location>
        <begin position="172"/>
        <end position="200"/>
    </location>
</feature>
<name>A0ABS5W4A4_9SPHN</name>
<dbReference type="RefSeq" id="WP_214536220.1">
    <property type="nucleotide sequence ID" value="NZ_JAHFVK010000002.1"/>
</dbReference>
<dbReference type="EMBL" id="JAHFVK010000002">
    <property type="protein sequence ID" value="MBT2134582.1"/>
    <property type="molecule type" value="Genomic_DNA"/>
</dbReference>
<evidence type="ECO:0000313" key="11">
    <source>
        <dbReference type="Proteomes" id="UP000811255"/>
    </source>
</evidence>
<keyword evidence="11" id="KW-1185">Reference proteome</keyword>
<comment type="similarity">
    <text evidence="2 6">Belongs to the FKBP-type PPIase family.</text>
</comment>
<keyword evidence="8" id="KW-0472">Membrane</keyword>
<dbReference type="InterPro" id="IPR001179">
    <property type="entry name" value="PPIase_FKBP_dom"/>
</dbReference>
<keyword evidence="8" id="KW-1133">Transmembrane helix</keyword>
<keyword evidence="4 5" id="KW-0413">Isomerase</keyword>
<dbReference type="GO" id="GO:0003755">
    <property type="term" value="F:peptidyl-prolyl cis-trans isomerase activity"/>
    <property type="evidence" value="ECO:0007669"/>
    <property type="project" value="UniProtKB-EC"/>
</dbReference>
<sequence>MAEVTRVPLKPLSRGSLLMLFLGILLGLAIAGGIAWFTAPAGVDVDEVVAGKGEHPKESDVVFVHYTGKLKDGTVFDKSQDIPLPVEGILPKGTPLPLQNMLPGFREGMLEMQKGGKYVLTIPAEKAYGANPPPGSPIPANADLTFDIELVDFMPMAEAERRIQQLQMMMMQQQQQQGGAGAGAGVQAPVPAPAPAPTPQ</sequence>
<evidence type="ECO:0000256" key="1">
    <source>
        <dbReference type="ARBA" id="ARBA00000971"/>
    </source>
</evidence>
<dbReference type="Pfam" id="PF00254">
    <property type="entry name" value="FKBP_C"/>
    <property type="match status" value="1"/>
</dbReference>
<feature type="transmembrane region" description="Helical" evidence="8">
    <location>
        <begin position="16"/>
        <end position="37"/>
    </location>
</feature>
<evidence type="ECO:0000256" key="4">
    <source>
        <dbReference type="ARBA" id="ARBA00023235"/>
    </source>
</evidence>
<evidence type="ECO:0000313" key="10">
    <source>
        <dbReference type="EMBL" id="MBT2134582.1"/>
    </source>
</evidence>
<dbReference type="PANTHER" id="PTHR43811">
    <property type="entry name" value="FKBP-TYPE PEPTIDYL-PROLYL CIS-TRANS ISOMERASE FKPA"/>
    <property type="match status" value="1"/>
</dbReference>
<gene>
    <name evidence="10" type="ORF">KK137_09570</name>
</gene>
<evidence type="ECO:0000256" key="2">
    <source>
        <dbReference type="ARBA" id="ARBA00006577"/>
    </source>
</evidence>
<evidence type="ECO:0000256" key="7">
    <source>
        <dbReference type="SAM" id="MobiDB-lite"/>
    </source>
</evidence>
<evidence type="ECO:0000256" key="8">
    <source>
        <dbReference type="SAM" id="Phobius"/>
    </source>
</evidence>
<comment type="catalytic activity">
    <reaction evidence="1 5 6">
        <text>[protein]-peptidylproline (omega=180) = [protein]-peptidylproline (omega=0)</text>
        <dbReference type="Rhea" id="RHEA:16237"/>
        <dbReference type="Rhea" id="RHEA-COMP:10747"/>
        <dbReference type="Rhea" id="RHEA-COMP:10748"/>
        <dbReference type="ChEBI" id="CHEBI:83833"/>
        <dbReference type="ChEBI" id="CHEBI:83834"/>
        <dbReference type="EC" id="5.2.1.8"/>
    </reaction>
</comment>
<organism evidence="10 11">
    <name type="scientific">Croceibacterium selenioxidans</name>
    <dbReference type="NCBI Taxonomy" id="2838833"/>
    <lineage>
        <taxon>Bacteria</taxon>
        <taxon>Pseudomonadati</taxon>
        <taxon>Pseudomonadota</taxon>
        <taxon>Alphaproteobacteria</taxon>
        <taxon>Sphingomonadales</taxon>
        <taxon>Erythrobacteraceae</taxon>
        <taxon>Croceibacterium</taxon>
    </lineage>
</organism>
<accession>A0ABS5W4A4</accession>
<comment type="caution">
    <text evidence="10">The sequence shown here is derived from an EMBL/GenBank/DDBJ whole genome shotgun (WGS) entry which is preliminary data.</text>
</comment>
<evidence type="ECO:0000256" key="3">
    <source>
        <dbReference type="ARBA" id="ARBA00023110"/>
    </source>
</evidence>
<keyword evidence="8" id="KW-0812">Transmembrane</keyword>
<feature type="compositionally biased region" description="Pro residues" evidence="7">
    <location>
        <begin position="190"/>
        <end position="200"/>
    </location>
</feature>
<dbReference type="PANTHER" id="PTHR43811:SF19">
    <property type="entry name" value="39 KDA FK506-BINDING NUCLEAR PROTEIN"/>
    <property type="match status" value="1"/>
</dbReference>
<proteinExistence type="inferred from homology"/>
<dbReference type="SUPFAM" id="SSF54534">
    <property type="entry name" value="FKBP-like"/>
    <property type="match status" value="1"/>
</dbReference>
<dbReference type="Gene3D" id="3.10.50.40">
    <property type="match status" value="1"/>
</dbReference>
<reference evidence="10 11" key="1">
    <citation type="submission" date="2021-05" db="EMBL/GenBank/DDBJ databases">
        <title>Croceibacterium sp. LX-88 genome sequence.</title>
        <authorList>
            <person name="Luo X."/>
        </authorList>
    </citation>
    <scope>NUCLEOTIDE SEQUENCE [LARGE SCALE GENOMIC DNA]</scope>
    <source>
        <strain evidence="10 11">LX-88</strain>
    </source>
</reference>
<keyword evidence="3 5" id="KW-0697">Rotamase</keyword>
<evidence type="ECO:0000256" key="5">
    <source>
        <dbReference type="PROSITE-ProRule" id="PRU00277"/>
    </source>
</evidence>
<dbReference type="Proteomes" id="UP000811255">
    <property type="component" value="Unassembled WGS sequence"/>
</dbReference>
<evidence type="ECO:0000256" key="6">
    <source>
        <dbReference type="RuleBase" id="RU003915"/>
    </source>
</evidence>